<evidence type="ECO:0000313" key="2">
    <source>
        <dbReference type="EMBL" id="MFC4558036.1"/>
    </source>
</evidence>
<name>A0ABV9DIT2_9BACI</name>
<protein>
    <submittedName>
        <fullName evidence="2">YjfB family protein</fullName>
    </submittedName>
</protein>
<keyword evidence="3" id="KW-1185">Reference proteome</keyword>
<dbReference type="EMBL" id="JBHSFU010000004">
    <property type="protein sequence ID" value="MFC4558036.1"/>
    <property type="molecule type" value="Genomic_DNA"/>
</dbReference>
<dbReference type="Pfam" id="PF14070">
    <property type="entry name" value="YjfB_motility"/>
    <property type="match status" value="1"/>
</dbReference>
<proteinExistence type="predicted"/>
<accession>A0ABV9DIT2</accession>
<dbReference type="RefSeq" id="WP_390294342.1">
    <property type="nucleotide sequence ID" value="NZ_JBHSFU010000004.1"/>
</dbReference>
<sequence length="63" mass="6696">MDVAAMSVAMSSHHVQSQASLAVMSNVKNVMEQQGQQLMEMLQQPQAVSASHPSLGSSVDLKV</sequence>
<evidence type="ECO:0000256" key="1">
    <source>
        <dbReference type="SAM" id="MobiDB-lite"/>
    </source>
</evidence>
<organism evidence="2 3">
    <name type="scientific">Virgibacillus kekensis</name>
    <dbReference type="NCBI Taxonomy" id="202261"/>
    <lineage>
        <taxon>Bacteria</taxon>
        <taxon>Bacillati</taxon>
        <taxon>Bacillota</taxon>
        <taxon>Bacilli</taxon>
        <taxon>Bacillales</taxon>
        <taxon>Bacillaceae</taxon>
        <taxon>Virgibacillus</taxon>
    </lineage>
</organism>
<feature type="compositionally biased region" description="Polar residues" evidence="1">
    <location>
        <begin position="47"/>
        <end position="57"/>
    </location>
</feature>
<comment type="caution">
    <text evidence="2">The sequence shown here is derived from an EMBL/GenBank/DDBJ whole genome shotgun (WGS) entry which is preliminary data.</text>
</comment>
<reference evidence="3" key="1">
    <citation type="journal article" date="2019" name="Int. J. Syst. Evol. Microbiol.">
        <title>The Global Catalogue of Microorganisms (GCM) 10K type strain sequencing project: providing services to taxonomists for standard genome sequencing and annotation.</title>
        <authorList>
            <consortium name="The Broad Institute Genomics Platform"/>
            <consortium name="The Broad Institute Genome Sequencing Center for Infectious Disease"/>
            <person name="Wu L."/>
            <person name="Ma J."/>
        </authorList>
    </citation>
    <scope>NUCLEOTIDE SEQUENCE [LARGE SCALE GENOMIC DNA]</scope>
    <source>
        <strain evidence="3">CGMCC 4.7426</strain>
    </source>
</reference>
<dbReference type="InterPro" id="IPR025906">
    <property type="entry name" value="YjfB_motility"/>
</dbReference>
<feature type="region of interest" description="Disordered" evidence="1">
    <location>
        <begin position="43"/>
        <end position="63"/>
    </location>
</feature>
<evidence type="ECO:0000313" key="3">
    <source>
        <dbReference type="Proteomes" id="UP001595989"/>
    </source>
</evidence>
<gene>
    <name evidence="2" type="ORF">ACFO3D_07420</name>
</gene>
<dbReference type="Proteomes" id="UP001595989">
    <property type="component" value="Unassembled WGS sequence"/>
</dbReference>